<dbReference type="SUPFAM" id="SSF46689">
    <property type="entry name" value="Homeodomain-like"/>
    <property type="match status" value="1"/>
</dbReference>
<reference evidence="6 9" key="3">
    <citation type="journal article" date="2019" name="Nat. Med.">
        <title>A library of human gut bacterial isolates paired with longitudinal multiomics data enables mechanistic microbiome research.</title>
        <authorList>
            <person name="Poyet M."/>
            <person name="Groussin M."/>
            <person name="Gibbons S.M."/>
            <person name="Avila-Pacheco J."/>
            <person name="Jiang X."/>
            <person name="Kearney S.M."/>
            <person name="Perrotta A.R."/>
            <person name="Berdy B."/>
            <person name="Zhao S."/>
            <person name="Lieberman T.D."/>
            <person name="Swanson P.K."/>
            <person name="Smith M."/>
            <person name="Roesemann S."/>
            <person name="Alexander J.E."/>
            <person name="Rich S.A."/>
            <person name="Livny J."/>
            <person name="Vlamakis H."/>
            <person name="Clish C."/>
            <person name="Bullock K."/>
            <person name="Deik A."/>
            <person name="Scott J."/>
            <person name="Pierce K.A."/>
            <person name="Xavier R.J."/>
            <person name="Alm E.J."/>
        </authorList>
    </citation>
    <scope>NUCLEOTIDE SEQUENCE [LARGE SCALE GENOMIC DNA]</scope>
    <source>
        <strain evidence="6 9">BIOML-A2</strain>
    </source>
</reference>
<reference evidence="7" key="1">
    <citation type="submission" date="2016-11" db="EMBL/GenBank/DDBJ databases">
        <authorList>
            <person name="Varghese N."/>
            <person name="Submissions S."/>
        </authorList>
    </citation>
    <scope>NUCLEOTIDE SEQUENCE</scope>
    <source>
        <strain evidence="7">DSM 4029</strain>
    </source>
</reference>
<evidence type="ECO:0000256" key="4">
    <source>
        <dbReference type="PROSITE-ProRule" id="PRU00335"/>
    </source>
</evidence>
<dbReference type="Pfam" id="PF00440">
    <property type="entry name" value="TetR_N"/>
    <property type="match status" value="1"/>
</dbReference>
<dbReference type="InterPro" id="IPR001647">
    <property type="entry name" value="HTH_TetR"/>
</dbReference>
<evidence type="ECO:0000256" key="2">
    <source>
        <dbReference type="ARBA" id="ARBA00023125"/>
    </source>
</evidence>
<name>A0AAQ1MC44_9FIRM</name>
<organism evidence="7 8">
    <name type="scientific">Bittarella massiliensis</name>
    <name type="common">ex Durand et al. 2017</name>
    <dbReference type="NCBI Taxonomy" id="1720313"/>
    <lineage>
        <taxon>Bacteria</taxon>
        <taxon>Bacillati</taxon>
        <taxon>Bacillota</taxon>
        <taxon>Clostridia</taxon>
        <taxon>Eubacteriales</taxon>
        <taxon>Oscillospiraceae</taxon>
        <taxon>Bittarella (ex Durand et al. 2017)</taxon>
    </lineage>
</organism>
<dbReference type="PANTHER" id="PTHR47506">
    <property type="entry name" value="TRANSCRIPTIONAL REGULATORY PROTEIN"/>
    <property type="match status" value="1"/>
</dbReference>
<dbReference type="AlphaFoldDB" id="A0AAQ1MC44"/>
<keyword evidence="9" id="KW-1185">Reference proteome</keyword>
<dbReference type="Gene3D" id="1.10.357.10">
    <property type="entry name" value="Tetracycline Repressor, domain 2"/>
    <property type="match status" value="1"/>
</dbReference>
<dbReference type="GO" id="GO:0003677">
    <property type="term" value="F:DNA binding"/>
    <property type="evidence" value="ECO:0007669"/>
    <property type="project" value="UniProtKB-UniRule"/>
</dbReference>
<keyword evidence="2 4" id="KW-0238">DNA-binding</keyword>
<evidence type="ECO:0000313" key="9">
    <source>
        <dbReference type="Proteomes" id="UP000474718"/>
    </source>
</evidence>
<protein>
    <submittedName>
        <fullName evidence="6">TetR family transcriptional regulator</fullName>
    </submittedName>
    <submittedName>
        <fullName evidence="7">Transcriptional regulator, TetR family</fullName>
    </submittedName>
</protein>
<comment type="caution">
    <text evidence="7">The sequence shown here is derived from an EMBL/GenBank/DDBJ whole genome shotgun (WGS) entry which is preliminary data.</text>
</comment>
<evidence type="ECO:0000259" key="5">
    <source>
        <dbReference type="PROSITE" id="PS50977"/>
    </source>
</evidence>
<dbReference type="SUPFAM" id="SSF48498">
    <property type="entry name" value="Tetracyclin repressor-like, C-terminal domain"/>
    <property type="match status" value="1"/>
</dbReference>
<dbReference type="InterPro" id="IPR036271">
    <property type="entry name" value="Tet_transcr_reg_TetR-rel_C_sf"/>
</dbReference>
<evidence type="ECO:0000313" key="6">
    <source>
        <dbReference type="EMBL" id="MZL70147.1"/>
    </source>
</evidence>
<accession>A0AAQ1MC44</accession>
<dbReference type="EMBL" id="FQVY01000001">
    <property type="protein sequence ID" value="SHF83548.1"/>
    <property type="molecule type" value="Genomic_DNA"/>
</dbReference>
<evidence type="ECO:0000313" key="8">
    <source>
        <dbReference type="Proteomes" id="UP000184089"/>
    </source>
</evidence>
<sequence length="225" mass="25318">MARNKHPEETVKKILDAAQRLFTQKGYENTSIQDIIDQLGGLSKGAIYHHFRSKEEIFDAVCQRIGEANLALFTAIRDDPTRSGREKLRAMLAAACHNPGDEAVAAMMLETVRDPRFVITQLDEVFSLVAPHFIQPAIEEGLRDGSLPDAVQPRELAEVFAVLLNVWANPFVRPDEPERLRARVQLLARMLRSAGLDIIDRELEEDYVALTTLFHGPKDSAREPH</sequence>
<dbReference type="Proteomes" id="UP000184089">
    <property type="component" value="Unassembled WGS sequence"/>
</dbReference>
<proteinExistence type="predicted"/>
<feature type="domain" description="HTH tetR-type" evidence="5">
    <location>
        <begin position="8"/>
        <end position="69"/>
    </location>
</feature>
<dbReference type="PANTHER" id="PTHR47506:SF1">
    <property type="entry name" value="HTH-TYPE TRANSCRIPTIONAL REGULATOR YJDC"/>
    <property type="match status" value="1"/>
</dbReference>
<dbReference type="EMBL" id="WWVX01000007">
    <property type="protein sequence ID" value="MZL70147.1"/>
    <property type="molecule type" value="Genomic_DNA"/>
</dbReference>
<evidence type="ECO:0000256" key="3">
    <source>
        <dbReference type="ARBA" id="ARBA00023163"/>
    </source>
</evidence>
<feature type="DNA-binding region" description="H-T-H motif" evidence="4">
    <location>
        <begin position="32"/>
        <end position="51"/>
    </location>
</feature>
<reference evidence="8" key="2">
    <citation type="submission" date="2016-11" db="EMBL/GenBank/DDBJ databases">
        <authorList>
            <person name="Jaros S."/>
            <person name="Januszkiewicz K."/>
            <person name="Wedrychowicz H."/>
        </authorList>
    </citation>
    <scope>NUCLEOTIDE SEQUENCE [LARGE SCALE GENOMIC DNA]</scope>
    <source>
        <strain evidence="8">DSM 4029</strain>
    </source>
</reference>
<dbReference type="InterPro" id="IPR009057">
    <property type="entry name" value="Homeodomain-like_sf"/>
</dbReference>
<gene>
    <name evidence="6" type="ORF">GT747_10320</name>
    <name evidence="7" type="ORF">SAMN05444424_0859</name>
</gene>
<evidence type="ECO:0000313" key="7">
    <source>
        <dbReference type="EMBL" id="SHF83548.1"/>
    </source>
</evidence>
<keyword evidence="3" id="KW-0804">Transcription</keyword>
<dbReference type="PROSITE" id="PS50977">
    <property type="entry name" value="HTH_TETR_2"/>
    <property type="match status" value="1"/>
</dbReference>
<dbReference type="Proteomes" id="UP000474718">
    <property type="component" value="Unassembled WGS sequence"/>
</dbReference>
<evidence type="ECO:0000256" key="1">
    <source>
        <dbReference type="ARBA" id="ARBA00023015"/>
    </source>
</evidence>
<dbReference type="RefSeq" id="WP_021661205.1">
    <property type="nucleotide sequence ID" value="NZ_FQVY01000001.1"/>
</dbReference>
<keyword evidence="1" id="KW-0805">Transcription regulation</keyword>